<dbReference type="Pfam" id="PF14833">
    <property type="entry name" value="NAD_binding_11"/>
    <property type="match status" value="1"/>
</dbReference>
<dbReference type="FunFam" id="1.10.1040.10:FF:000006">
    <property type="entry name" value="3-hydroxyisobutyrate dehydrogenase"/>
    <property type="match status" value="1"/>
</dbReference>
<comment type="caution">
    <text evidence="9">The sequence shown here is derived from an EMBL/GenBank/DDBJ whole genome shotgun (WGS) entry which is preliminary data.</text>
</comment>
<dbReference type="Gene3D" id="1.10.1040.10">
    <property type="entry name" value="N-(1-d-carboxylethyl)-l-norvaline Dehydrogenase, domain 2"/>
    <property type="match status" value="1"/>
</dbReference>
<evidence type="ECO:0000256" key="6">
    <source>
        <dbReference type="RuleBase" id="RU910714"/>
    </source>
</evidence>
<feature type="active site" evidence="5">
    <location>
        <position position="171"/>
    </location>
</feature>
<dbReference type="InterPro" id="IPR013328">
    <property type="entry name" value="6PGD_dom2"/>
</dbReference>
<comment type="pathway">
    <text evidence="6">Amino-acid degradation; L-valine degradation.</text>
</comment>
<dbReference type="InterPro" id="IPR006115">
    <property type="entry name" value="6PGDH_NADP-bd"/>
</dbReference>
<feature type="domain" description="6-phosphogluconate dehydrogenase NADP-binding" evidence="7">
    <location>
        <begin position="3"/>
        <end position="162"/>
    </location>
</feature>
<dbReference type="PANTHER" id="PTHR22981:SF7">
    <property type="entry name" value="3-HYDROXYISOBUTYRATE DEHYDROGENASE, MITOCHONDRIAL"/>
    <property type="match status" value="1"/>
</dbReference>
<dbReference type="GO" id="GO:0008442">
    <property type="term" value="F:3-hydroxyisobutyrate dehydrogenase activity"/>
    <property type="evidence" value="ECO:0007669"/>
    <property type="project" value="UniProtKB-EC"/>
</dbReference>
<dbReference type="EMBL" id="JACHLL010000003">
    <property type="protein sequence ID" value="MBB6342149.1"/>
    <property type="molecule type" value="Genomic_DNA"/>
</dbReference>
<dbReference type="Gene3D" id="3.40.50.720">
    <property type="entry name" value="NAD(P)-binding Rossmann-like Domain"/>
    <property type="match status" value="1"/>
</dbReference>
<dbReference type="UniPathway" id="UPA00362"/>
<evidence type="ECO:0000256" key="1">
    <source>
        <dbReference type="ARBA" id="ARBA00009080"/>
    </source>
</evidence>
<evidence type="ECO:0000256" key="5">
    <source>
        <dbReference type="PIRSR" id="PIRSR000103-1"/>
    </source>
</evidence>
<evidence type="ECO:0000256" key="2">
    <source>
        <dbReference type="ARBA" id="ARBA00022456"/>
    </source>
</evidence>
<dbReference type="PIRSF" id="PIRSF000103">
    <property type="entry name" value="HIBADH"/>
    <property type="match status" value="1"/>
</dbReference>
<dbReference type="PROSITE" id="PS00895">
    <property type="entry name" value="3_HYDROXYISOBUT_DH"/>
    <property type="match status" value="1"/>
</dbReference>
<comment type="similarity">
    <text evidence="1 6">Belongs to the HIBADH-related family.</text>
</comment>
<dbReference type="SUPFAM" id="SSF48179">
    <property type="entry name" value="6-phosphogluconate dehydrogenase C-terminal domain-like"/>
    <property type="match status" value="1"/>
</dbReference>
<dbReference type="GO" id="GO:0050661">
    <property type="term" value="F:NADP binding"/>
    <property type="evidence" value="ECO:0007669"/>
    <property type="project" value="InterPro"/>
</dbReference>
<dbReference type="InterPro" id="IPR011548">
    <property type="entry name" value="HIBADH"/>
</dbReference>
<sequence length="294" mass="29965">MTTIAFIGLGHMGLPMARNLLKAGFALRVFDLVQSTVDSLAIEGATAAASAAEAVAGAEVVVSMLPASRHVEGLYLGNSSLMAQIAPGSLVLECSTIAPESARKVHAAASARGVAMLDAPVSGGTAGAAAGTLTFMVGGQAETLERARPVLSAMGKNLFHAGPDGAGQVAKVCNNQLLAVQMIGTAEALALGVANGLDAATLAEIMRQSSGGNWVLEKYNPWPGVMENAPASKGYSGGFMSQLMAKDLGLAQEAAQLTASSTPMGALALQLYRLLLKQGHGELDFSAVQKLFVE</sequence>
<dbReference type="InterPro" id="IPR008927">
    <property type="entry name" value="6-PGluconate_DH-like_C_sf"/>
</dbReference>
<dbReference type="PANTHER" id="PTHR22981">
    <property type="entry name" value="3-HYDROXYISOBUTYRATE DEHYDROGENASE-RELATED"/>
    <property type="match status" value="1"/>
</dbReference>
<name>A0A7X0BW22_9PSED</name>
<evidence type="ECO:0000259" key="8">
    <source>
        <dbReference type="Pfam" id="PF14833"/>
    </source>
</evidence>
<keyword evidence="4 6" id="KW-0520">NAD</keyword>
<comment type="catalytic activity">
    <reaction evidence="6">
        <text>3-hydroxy-2-methylpropanoate + NAD(+) = 2-methyl-3-oxopropanoate + NADH + H(+)</text>
        <dbReference type="Rhea" id="RHEA:17681"/>
        <dbReference type="ChEBI" id="CHEBI:11805"/>
        <dbReference type="ChEBI" id="CHEBI:15378"/>
        <dbReference type="ChEBI" id="CHEBI:57540"/>
        <dbReference type="ChEBI" id="CHEBI:57700"/>
        <dbReference type="ChEBI" id="CHEBI:57945"/>
        <dbReference type="EC" id="1.1.1.31"/>
    </reaction>
</comment>
<keyword evidence="10" id="KW-1185">Reference proteome</keyword>
<evidence type="ECO:0000313" key="9">
    <source>
        <dbReference type="EMBL" id="MBB6342149.1"/>
    </source>
</evidence>
<dbReference type="Pfam" id="PF03446">
    <property type="entry name" value="NAD_binding_2"/>
    <property type="match status" value="1"/>
</dbReference>
<accession>A0A7X0BW22</accession>
<gene>
    <name evidence="9" type="ORF">HNP49_002317</name>
</gene>
<dbReference type="RefSeq" id="WP_184683413.1">
    <property type="nucleotide sequence ID" value="NZ_JACHLL010000003.1"/>
</dbReference>
<dbReference type="InterPro" id="IPR015815">
    <property type="entry name" value="HIBADH-related"/>
</dbReference>
<reference evidence="9 10" key="1">
    <citation type="submission" date="2020-08" db="EMBL/GenBank/DDBJ databases">
        <title>Functional genomics of gut bacteria from endangered species of beetles.</title>
        <authorList>
            <person name="Carlos-Shanley C."/>
        </authorList>
    </citation>
    <scope>NUCLEOTIDE SEQUENCE [LARGE SCALE GENOMIC DNA]</scope>
    <source>
        <strain evidence="9 10">S00202</strain>
    </source>
</reference>
<evidence type="ECO:0000313" key="10">
    <source>
        <dbReference type="Proteomes" id="UP000557193"/>
    </source>
</evidence>
<keyword evidence="3 6" id="KW-0560">Oxidoreductase</keyword>
<dbReference type="GO" id="GO:0051287">
    <property type="term" value="F:NAD binding"/>
    <property type="evidence" value="ECO:0007669"/>
    <property type="project" value="InterPro"/>
</dbReference>
<evidence type="ECO:0000256" key="3">
    <source>
        <dbReference type="ARBA" id="ARBA00023002"/>
    </source>
</evidence>
<protein>
    <recommendedName>
        <fullName evidence="6">3-hydroxyisobutyrate dehydrogenase</fullName>
        <shortName evidence="6">HIBADH</shortName>
        <ecNumber evidence="6">1.1.1.31</ecNumber>
    </recommendedName>
</protein>
<dbReference type="InterPro" id="IPR002204">
    <property type="entry name" value="3-OH-isobutyrate_DH-rel_CS"/>
</dbReference>
<evidence type="ECO:0000259" key="7">
    <source>
        <dbReference type="Pfam" id="PF03446"/>
    </source>
</evidence>
<dbReference type="InterPro" id="IPR036291">
    <property type="entry name" value="NAD(P)-bd_dom_sf"/>
</dbReference>
<keyword evidence="2 6" id="KW-0101">Branched-chain amino acid catabolism</keyword>
<dbReference type="SUPFAM" id="SSF51735">
    <property type="entry name" value="NAD(P)-binding Rossmann-fold domains"/>
    <property type="match status" value="1"/>
</dbReference>
<dbReference type="NCBIfam" id="TIGR01692">
    <property type="entry name" value="HIBADH"/>
    <property type="match status" value="1"/>
</dbReference>
<organism evidence="9 10">
    <name type="scientific">Pseudomonas fluvialis</name>
    <dbReference type="NCBI Taxonomy" id="1793966"/>
    <lineage>
        <taxon>Bacteria</taxon>
        <taxon>Pseudomonadati</taxon>
        <taxon>Pseudomonadota</taxon>
        <taxon>Gammaproteobacteria</taxon>
        <taxon>Pseudomonadales</taxon>
        <taxon>Pseudomonadaceae</taxon>
        <taxon>Pseudomonas</taxon>
    </lineage>
</organism>
<dbReference type="EC" id="1.1.1.31" evidence="6"/>
<evidence type="ECO:0000256" key="4">
    <source>
        <dbReference type="ARBA" id="ARBA00023027"/>
    </source>
</evidence>
<feature type="domain" description="3-hydroxyisobutyrate dehydrogenase-like NAD-binding" evidence="8">
    <location>
        <begin position="165"/>
        <end position="291"/>
    </location>
</feature>
<dbReference type="InterPro" id="IPR029154">
    <property type="entry name" value="HIBADH-like_NADP-bd"/>
</dbReference>
<dbReference type="Proteomes" id="UP000557193">
    <property type="component" value="Unassembled WGS sequence"/>
</dbReference>
<proteinExistence type="inferred from homology"/>
<dbReference type="GO" id="GO:0006574">
    <property type="term" value="P:L-valine catabolic process"/>
    <property type="evidence" value="ECO:0007669"/>
    <property type="project" value="UniProtKB-UniPathway"/>
</dbReference>
<dbReference type="AlphaFoldDB" id="A0A7X0BW22"/>